<dbReference type="InterPro" id="IPR036280">
    <property type="entry name" value="Multihaem_cyt_sf"/>
</dbReference>
<evidence type="ECO:0000313" key="4">
    <source>
        <dbReference type="EMBL" id="TWT87806.1"/>
    </source>
</evidence>
<accession>A0A5C5ZL05</accession>
<feature type="transmembrane region" description="Helical" evidence="2">
    <location>
        <begin position="31"/>
        <end position="52"/>
    </location>
</feature>
<feature type="region of interest" description="Disordered" evidence="1">
    <location>
        <begin position="493"/>
        <end position="546"/>
    </location>
</feature>
<reference evidence="4 5" key="1">
    <citation type="submission" date="2019-02" db="EMBL/GenBank/DDBJ databases">
        <title>Deep-cultivation of Planctomycetes and their phenomic and genomic characterization uncovers novel biology.</title>
        <authorList>
            <person name="Wiegand S."/>
            <person name="Jogler M."/>
            <person name="Boedeker C."/>
            <person name="Pinto D."/>
            <person name="Vollmers J."/>
            <person name="Rivas-Marin E."/>
            <person name="Kohn T."/>
            <person name="Peeters S.H."/>
            <person name="Heuer A."/>
            <person name="Rast P."/>
            <person name="Oberbeckmann S."/>
            <person name="Bunk B."/>
            <person name="Jeske O."/>
            <person name="Meyerdierks A."/>
            <person name="Storesund J.E."/>
            <person name="Kallscheuer N."/>
            <person name="Luecker S."/>
            <person name="Lage O.M."/>
            <person name="Pohl T."/>
            <person name="Merkel B.J."/>
            <person name="Hornburger P."/>
            <person name="Mueller R.-W."/>
            <person name="Bruemmer F."/>
            <person name="Labrenz M."/>
            <person name="Spormann A.M."/>
            <person name="Op Den Camp H."/>
            <person name="Overmann J."/>
            <person name="Amann R."/>
            <person name="Jetten M.S.M."/>
            <person name="Mascher T."/>
            <person name="Medema M.H."/>
            <person name="Devos D.P."/>
            <person name="Kaster A.-K."/>
            <person name="Ovreas L."/>
            <person name="Rohde M."/>
            <person name="Galperin M.Y."/>
            <person name="Jogler C."/>
        </authorList>
    </citation>
    <scope>NUCLEOTIDE SEQUENCE [LARGE SCALE GENOMIC DNA]</scope>
    <source>
        <strain evidence="4 5">Pla100</strain>
    </source>
</reference>
<dbReference type="AlphaFoldDB" id="A0A5C5ZL05"/>
<dbReference type="Pfam" id="PF22113">
    <property type="entry name" value="Mtrc-MtrF_II-IV_dom"/>
    <property type="match status" value="1"/>
</dbReference>
<dbReference type="Proteomes" id="UP000316213">
    <property type="component" value="Unassembled WGS sequence"/>
</dbReference>
<feature type="domain" description="Outer membrane cytochrome MtrC/MtrF-like" evidence="3">
    <location>
        <begin position="192"/>
        <end position="315"/>
    </location>
</feature>
<evidence type="ECO:0000313" key="5">
    <source>
        <dbReference type="Proteomes" id="UP000316213"/>
    </source>
</evidence>
<organism evidence="4 5">
    <name type="scientific">Neorhodopirellula pilleata</name>
    <dbReference type="NCBI Taxonomy" id="2714738"/>
    <lineage>
        <taxon>Bacteria</taxon>
        <taxon>Pseudomonadati</taxon>
        <taxon>Planctomycetota</taxon>
        <taxon>Planctomycetia</taxon>
        <taxon>Pirellulales</taxon>
        <taxon>Pirellulaceae</taxon>
        <taxon>Neorhodopirellula</taxon>
    </lineage>
</organism>
<dbReference type="RefSeq" id="WP_197168304.1">
    <property type="nucleotide sequence ID" value="NZ_SJPM01000026.1"/>
</dbReference>
<protein>
    <recommendedName>
        <fullName evidence="3">Outer membrane cytochrome MtrC/MtrF-like domain-containing protein</fullName>
    </recommendedName>
</protein>
<evidence type="ECO:0000259" key="3">
    <source>
        <dbReference type="Pfam" id="PF22113"/>
    </source>
</evidence>
<gene>
    <name evidence="4" type="ORF">Pla100_59010</name>
</gene>
<evidence type="ECO:0000256" key="1">
    <source>
        <dbReference type="SAM" id="MobiDB-lite"/>
    </source>
</evidence>
<dbReference type="EMBL" id="SJPM01000026">
    <property type="protein sequence ID" value="TWT87806.1"/>
    <property type="molecule type" value="Genomic_DNA"/>
</dbReference>
<keyword evidence="5" id="KW-1185">Reference proteome</keyword>
<proteinExistence type="predicted"/>
<comment type="caution">
    <text evidence="4">The sequence shown here is derived from an EMBL/GenBank/DDBJ whole genome shotgun (WGS) entry which is preliminary data.</text>
</comment>
<evidence type="ECO:0000256" key="2">
    <source>
        <dbReference type="SAM" id="Phobius"/>
    </source>
</evidence>
<dbReference type="SUPFAM" id="SSF48695">
    <property type="entry name" value="Multiheme cytochromes"/>
    <property type="match status" value="2"/>
</dbReference>
<keyword evidence="2" id="KW-0472">Membrane</keyword>
<dbReference type="Gene3D" id="3.90.10.10">
    <property type="entry name" value="Cytochrome C3"/>
    <property type="match status" value="2"/>
</dbReference>
<keyword evidence="2" id="KW-0812">Transmembrane</keyword>
<keyword evidence="2" id="KW-1133">Transmembrane helix</keyword>
<feature type="compositionally biased region" description="Acidic residues" evidence="1">
    <location>
        <begin position="502"/>
        <end position="513"/>
    </location>
</feature>
<sequence>MSRNTISPPPRQTIRLEPPPRMVRPIRRRPWIIGLLLVFAITLMIALGTPLAPHVVKPGDLSLAHSQILEGTLTQDRCATCHDNVSAETWSGMRTSGHAGIDQETASMTDRCVQCHHQRIAPKVARSAHNLSVEDRLRLTQRLHRAFPVQTDSNRDRQPDPWVTRVSNQVSVVGGWIGWGTETSTNSQDDVACSVCHREHHGVHANLSAVTDAQCQTCHSRQFDSFADGHPEFDNYPASSARTIAFDHVRHANLHYPKQAESNTNASSQFDCRTCHLVTTAQVQSSSPLTALTAASDPVVGTLPFETACASCHDEKLKVAISNGPALISLPTFPTEVTRQLESWPEAATGSPDGELSGWMKLLLTAQDPALDLEGLTNLGRVDWRSPERLDQAVRLARAIRTFAIDLSVQGQPWLRDLAVRAGAREADAVRLARSFQPQLMRDAVKEWFGQASTSAVDRFSARPESDAASNGSRLIMTDDLLLDDSSGGDELLGDWSSTDDPLVDEPIVDDPLIDQPRKSDPLVDDPLIDDPLMPGPPSAGASRDWQAEVDRRFDPAKTQSFGGWYRDDLTLSLRYRGTGHADEVLRVLVDLSRVGDLQSPQDATIASCIECHQNGSWKAEGITGLRDRLAKFTHRPHLDIRGLQDCRHCHSLASPSVEVASKEPSLSITQVSTQPRPHGVVDFAPLQKAACVTCHTSTAAGDHCTTCHRYHVGEVP</sequence>
<dbReference type="CDD" id="cd08168">
    <property type="entry name" value="Cytochrom_C3"/>
    <property type="match status" value="1"/>
</dbReference>
<dbReference type="InterPro" id="IPR054337">
    <property type="entry name" value="Mtrc-MtrF-like_dom_II/IV"/>
</dbReference>
<name>A0A5C5ZL05_9BACT</name>